<sequence>VVFIHHPLPHMVELLCIVRLEASHELQPSRLYLTRFYSKEFIPLIDHPSIWLSICTGKLWFLAN</sequence>
<proteinExistence type="predicted"/>
<gene>
    <name evidence="1" type="ORF">L195_g055233</name>
</gene>
<evidence type="ECO:0000313" key="1">
    <source>
        <dbReference type="EMBL" id="PNX66700.1"/>
    </source>
</evidence>
<accession>A0A2K3KK88</accession>
<reference evidence="1 2" key="1">
    <citation type="journal article" date="2014" name="Am. J. Bot.">
        <title>Genome assembly and annotation for red clover (Trifolium pratense; Fabaceae).</title>
        <authorList>
            <person name="Istvanek J."/>
            <person name="Jaros M."/>
            <person name="Krenek A."/>
            <person name="Repkova J."/>
        </authorList>
    </citation>
    <scope>NUCLEOTIDE SEQUENCE [LARGE SCALE GENOMIC DNA]</scope>
    <source>
        <strain evidence="2">cv. Tatra</strain>
        <tissue evidence="1">Young leaves</tissue>
    </source>
</reference>
<dbReference type="EMBL" id="ASHM01099781">
    <property type="protein sequence ID" value="PNX66700.1"/>
    <property type="molecule type" value="Genomic_DNA"/>
</dbReference>
<protein>
    <submittedName>
        <fullName evidence="1">Uncharacterized protein</fullName>
    </submittedName>
</protein>
<dbReference type="AlphaFoldDB" id="A0A2K3KK88"/>
<dbReference type="Proteomes" id="UP000236291">
    <property type="component" value="Unassembled WGS sequence"/>
</dbReference>
<reference evidence="1 2" key="2">
    <citation type="journal article" date="2017" name="Front. Plant Sci.">
        <title>Gene Classification and Mining of Molecular Markers Useful in Red Clover (Trifolium pratense) Breeding.</title>
        <authorList>
            <person name="Istvanek J."/>
            <person name="Dluhosova J."/>
            <person name="Dluhos P."/>
            <person name="Patkova L."/>
            <person name="Nedelnik J."/>
            <person name="Repkova J."/>
        </authorList>
    </citation>
    <scope>NUCLEOTIDE SEQUENCE [LARGE SCALE GENOMIC DNA]</scope>
    <source>
        <strain evidence="2">cv. Tatra</strain>
        <tissue evidence="1">Young leaves</tissue>
    </source>
</reference>
<evidence type="ECO:0000313" key="2">
    <source>
        <dbReference type="Proteomes" id="UP000236291"/>
    </source>
</evidence>
<comment type="caution">
    <text evidence="1">The sequence shown here is derived from an EMBL/GenBank/DDBJ whole genome shotgun (WGS) entry which is preliminary data.</text>
</comment>
<feature type="non-terminal residue" evidence="1">
    <location>
        <position position="1"/>
    </location>
</feature>
<name>A0A2K3KK88_TRIPR</name>
<organism evidence="1 2">
    <name type="scientific">Trifolium pratense</name>
    <name type="common">Red clover</name>
    <dbReference type="NCBI Taxonomy" id="57577"/>
    <lineage>
        <taxon>Eukaryota</taxon>
        <taxon>Viridiplantae</taxon>
        <taxon>Streptophyta</taxon>
        <taxon>Embryophyta</taxon>
        <taxon>Tracheophyta</taxon>
        <taxon>Spermatophyta</taxon>
        <taxon>Magnoliopsida</taxon>
        <taxon>eudicotyledons</taxon>
        <taxon>Gunneridae</taxon>
        <taxon>Pentapetalae</taxon>
        <taxon>rosids</taxon>
        <taxon>fabids</taxon>
        <taxon>Fabales</taxon>
        <taxon>Fabaceae</taxon>
        <taxon>Papilionoideae</taxon>
        <taxon>50 kb inversion clade</taxon>
        <taxon>NPAAA clade</taxon>
        <taxon>Hologalegina</taxon>
        <taxon>IRL clade</taxon>
        <taxon>Trifolieae</taxon>
        <taxon>Trifolium</taxon>
    </lineage>
</organism>